<keyword evidence="2" id="KW-1185">Reference proteome</keyword>
<dbReference type="RefSeq" id="WP_185273262.1">
    <property type="nucleotide sequence ID" value="NZ_CP055156.1"/>
</dbReference>
<name>A0A7G7G5P9_9BACT</name>
<dbReference type="KEGG" id="aswu:HUW51_06975"/>
<organism evidence="1 2">
    <name type="scientific">Adhaeribacter swui</name>
    <dbReference type="NCBI Taxonomy" id="2086471"/>
    <lineage>
        <taxon>Bacteria</taxon>
        <taxon>Pseudomonadati</taxon>
        <taxon>Bacteroidota</taxon>
        <taxon>Cytophagia</taxon>
        <taxon>Cytophagales</taxon>
        <taxon>Hymenobacteraceae</taxon>
        <taxon>Adhaeribacter</taxon>
    </lineage>
</organism>
<protein>
    <submittedName>
        <fullName evidence="1">Uncharacterized protein</fullName>
    </submittedName>
</protein>
<dbReference type="EMBL" id="CP055156">
    <property type="protein sequence ID" value="QNF32483.1"/>
    <property type="molecule type" value="Genomic_DNA"/>
</dbReference>
<gene>
    <name evidence="1" type="ORF">HUW51_06975</name>
</gene>
<proteinExistence type="predicted"/>
<evidence type="ECO:0000313" key="2">
    <source>
        <dbReference type="Proteomes" id="UP000515237"/>
    </source>
</evidence>
<accession>A0A7G7G5P9</accession>
<reference evidence="1 2" key="1">
    <citation type="journal article" date="2018" name="Int. J. Syst. Evol. Microbiol.">
        <title>Adhaeribacter swui sp. nov., isolated from wet mud.</title>
        <authorList>
            <person name="Kim D.U."/>
            <person name="Kim K.W."/>
            <person name="Kang M.S."/>
            <person name="Kim J.Y."/>
            <person name="Jang J.H."/>
            <person name="Kim M.K."/>
        </authorList>
    </citation>
    <scope>NUCLEOTIDE SEQUENCE [LARGE SCALE GENOMIC DNA]</scope>
    <source>
        <strain evidence="1 2">KCTC 52873</strain>
    </source>
</reference>
<evidence type="ECO:0000313" key="1">
    <source>
        <dbReference type="EMBL" id="QNF32483.1"/>
    </source>
</evidence>
<dbReference type="Proteomes" id="UP000515237">
    <property type="component" value="Chromosome"/>
</dbReference>
<sequence length="77" mass="8277">MAKVYCLKIPGSTKILTLRNVRPVKPAAHTVTSCPDSILLDLAGNCFTNKPQASIIIGGYVIQSLDSEGSVDLQIKY</sequence>
<dbReference type="AlphaFoldDB" id="A0A7G7G5P9"/>